<organism evidence="2 3">
    <name type="scientific">Acinetobacter seifertii</name>
    <dbReference type="NCBI Taxonomy" id="1530123"/>
    <lineage>
        <taxon>Bacteria</taxon>
        <taxon>Pseudomonadati</taxon>
        <taxon>Pseudomonadota</taxon>
        <taxon>Gammaproteobacteria</taxon>
        <taxon>Moraxellales</taxon>
        <taxon>Moraxellaceae</taxon>
        <taxon>Acinetobacter</taxon>
        <taxon>Acinetobacter calcoaceticus/baumannii complex</taxon>
    </lineage>
</organism>
<reference evidence="2 3" key="2">
    <citation type="submission" date="2020-09" db="EMBL/GenBank/DDBJ databases">
        <authorList>
            <person name="Chen F.-J."/>
            <person name="Lee Y.-T."/>
        </authorList>
    </citation>
    <scope>NUCLEOTIDE SEQUENCE [LARGE SCALE GENOMIC DNA]</scope>
    <source>
        <strain evidence="2 3">AS39</strain>
    </source>
</reference>
<dbReference type="Proteomes" id="UP000516666">
    <property type="component" value="Chromosome"/>
</dbReference>
<name>A0A7H2V2Z3_9GAMM</name>
<keyword evidence="1" id="KW-0812">Transmembrane</keyword>
<evidence type="ECO:0000256" key="1">
    <source>
        <dbReference type="SAM" id="Phobius"/>
    </source>
</evidence>
<protein>
    <submittedName>
        <fullName evidence="2">Uncharacterized protein</fullName>
    </submittedName>
</protein>
<accession>A0A7H2V2Z3</accession>
<gene>
    <name evidence="2" type="ORF">IC776_09435</name>
</gene>
<sequence>MTFKNVEKIETQERHQKTWFQKFRSKFVPASVVTGGLIAANANAADPDFLGTATTSLGTIATGLGALFVAAIGITLLIMAFSISKGGVKKAG</sequence>
<keyword evidence="1" id="KW-0472">Membrane</keyword>
<dbReference type="AlphaFoldDB" id="A0A7H2V2Z3"/>
<dbReference type="RefSeq" id="WP_191011627.1">
    <property type="nucleotide sequence ID" value="NZ_CP061646.1"/>
</dbReference>
<feature type="transmembrane region" description="Helical" evidence="1">
    <location>
        <begin position="60"/>
        <end position="83"/>
    </location>
</feature>
<evidence type="ECO:0000313" key="2">
    <source>
        <dbReference type="EMBL" id="QNX70726.1"/>
    </source>
</evidence>
<dbReference type="EMBL" id="CP061646">
    <property type="protein sequence ID" value="QNX70726.1"/>
    <property type="molecule type" value="Genomic_DNA"/>
</dbReference>
<evidence type="ECO:0000313" key="3">
    <source>
        <dbReference type="Proteomes" id="UP000516666"/>
    </source>
</evidence>
<proteinExistence type="predicted"/>
<reference evidence="3" key="1">
    <citation type="submission" date="2020-09" db="EMBL/GenBank/DDBJ databases">
        <title>Clinical and molecular characterization of Acinetobacter seifertii in Taiwan.</title>
        <authorList>
            <person name="Li L.-H."/>
            <person name="Yang Y.-S."/>
            <person name="Sun J.-R."/>
            <person name="Huang T.-W."/>
            <person name="Huang W.-C."/>
            <person name="Wang Y.-C."/>
            <person name="Kuo T.-H."/>
            <person name="Kuo S.-C."/>
            <person name="Chen T.-L."/>
        </authorList>
    </citation>
    <scope>NUCLEOTIDE SEQUENCE [LARGE SCALE GENOMIC DNA]</scope>
    <source>
        <strain evidence="3">AS39</strain>
    </source>
</reference>
<keyword evidence="1" id="KW-1133">Transmembrane helix</keyword>